<dbReference type="EC" id="3.4.21.89" evidence="4 7"/>
<dbReference type="PRINTS" id="PR00727">
    <property type="entry name" value="LEADERPTASE"/>
</dbReference>
<dbReference type="InterPro" id="IPR019757">
    <property type="entry name" value="Pept_S26A_signal_pept_1_Lys-AS"/>
</dbReference>
<gene>
    <name evidence="9" type="primary">lepB</name>
    <name evidence="9" type="ORF">JYB65_11100</name>
</gene>
<protein>
    <recommendedName>
        <fullName evidence="4 7">Signal peptidase I</fullName>
        <ecNumber evidence="4 7">3.4.21.89</ecNumber>
    </recommendedName>
</protein>
<dbReference type="EMBL" id="JAFJZZ010000005">
    <property type="protein sequence ID" value="MBN7773910.1"/>
    <property type="molecule type" value="Genomic_DNA"/>
</dbReference>
<dbReference type="InterPro" id="IPR036286">
    <property type="entry name" value="LexA/Signal_pep-like_sf"/>
</dbReference>
<dbReference type="NCBIfam" id="TIGR02227">
    <property type="entry name" value="sigpep_I_bact"/>
    <property type="match status" value="1"/>
</dbReference>
<keyword evidence="5 7" id="KW-0378">Hydrolase</keyword>
<keyword evidence="7" id="KW-0812">Transmembrane</keyword>
<dbReference type="PROSITE" id="PS00761">
    <property type="entry name" value="SPASE_I_3"/>
    <property type="match status" value="1"/>
</dbReference>
<dbReference type="AlphaFoldDB" id="A0A939DA36"/>
<evidence type="ECO:0000256" key="4">
    <source>
        <dbReference type="ARBA" id="ARBA00013208"/>
    </source>
</evidence>
<feature type="domain" description="Peptidase S26" evidence="8">
    <location>
        <begin position="10"/>
        <end position="166"/>
    </location>
</feature>
<dbReference type="CDD" id="cd06530">
    <property type="entry name" value="S26_SPase_I"/>
    <property type="match status" value="1"/>
</dbReference>
<dbReference type="PANTHER" id="PTHR43390:SF1">
    <property type="entry name" value="CHLOROPLAST PROCESSING PEPTIDASE"/>
    <property type="match status" value="1"/>
</dbReference>
<sequence>MGEILEMKGLLKEILIAVVIAFVIMQFIKPTIVKEASMQPTLYENNYILLNKQAYHFGEPNRGDIIVFHTGLKLENGKEKMLIKRVIGLPGETIKIAEGKVYIDDKELTEDYTKDGYTDGYIDNLKIPEGELFVMGDNRLVSIDSRIEDVGCVKIDQVLGKAFVRLYPFNEICLIK</sequence>
<accession>A0A939DA36</accession>
<comment type="caution">
    <text evidence="9">The sequence shown here is derived from an EMBL/GenBank/DDBJ whole genome shotgun (WGS) entry which is preliminary data.</text>
</comment>
<evidence type="ECO:0000313" key="9">
    <source>
        <dbReference type="EMBL" id="MBN7773910.1"/>
    </source>
</evidence>
<evidence type="ECO:0000256" key="1">
    <source>
        <dbReference type="ARBA" id="ARBA00000677"/>
    </source>
</evidence>
<dbReference type="Proteomes" id="UP000664545">
    <property type="component" value="Unassembled WGS sequence"/>
</dbReference>
<dbReference type="GO" id="GO:0005886">
    <property type="term" value="C:plasma membrane"/>
    <property type="evidence" value="ECO:0007669"/>
    <property type="project" value="UniProtKB-SubCell"/>
</dbReference>
<evidence type="ECO:0000256" key="6">
    <source>
        <dbReference type="PIRSR" id="PIRSR600223-1"/>
    </source>
</evidence>
<feature type="transmembrane region" description="Helical" evidence="7">
    <location>
        <begin position="9"/>
        <end position="28"/>
    </location>
</feature>
<comment type="catalytic activity">
    <reaction evidence="1 7">
        <text>Cleavage of hydrophobic, N-terminal signal or leader sequences from secreted and periplasmic proteins.</text>
        <dbReference type="EC" id="3.4.21.89"/>
    </reaction>
</comment>
<keyword evidence="7" id="KW-0472">Membrane</keyword>
<comment type="similarity">
    <text evidence="3 7">Belongs to the peptidase S26 family.</text>
</comment>
<dbReference type="PROSITE" id="PS00760">
    <property type="entry name" value="SPASE_I_2"/>
    <property type="match status" value="1"/>
</dbReference>
<evidence type="ECO:0000256" key="7">
    <source>
        <dbReference type="RuleBase" id="RU362042"/>
    </source>
</evidence>
<comment type="subcellular location">
    <subcellularLocation>
        <location evidence="2">Cell membrane</location>
        <topology evidence="2">Single-pass type II membrane protein</topology>
    </subcellularLocation>
    <subcellularLocation>
        <location evidence="7">Membrane</location>
        <topology evidence="7">Single-pass type II membrane protein</topology>
    </subcellularLocation>
</comment>
<dbReference type="PANTHER" id="PTHR43390">
    <property type="entry name" value="SIGNAL PEPTIDASE I"/>
    <property type="match status" value="1"/>
</dbReference>
<feature type="active site" evidence="6">
    <location>
        <position position="37"/>
    </location>
</feature>
<evidence type="ECO:0000313" key="10">
    <source>
        <dbReference type="Proteomes" id="UP000664545"/>
    </source>
</evidence>
<dbReference type="InterPro" id="IPR000223">
    <property type="entry name" value="Pept_S26A_signal_pept_1"/>
</dbReference>
<dbReference type="GO" id="GO:0004252">
    <property type="term" value="F:serine-type endopeptidase activity"/>
    <property type="evidence" value="ECO:0007669"/>
    <property type="project" value="InterPro"/>
</dbReference>
<keyword evidence="7" id="KW-1133">Transmembrane helix</keyword>
<keyword evidence="10" id="KW-1185">Reference proteome</keyword>
<name>A0A939DA36_CLOAM</name>
<evidence type="ECO:0000259" key="8">
    <source>
        <dbReference type="Pfam" id="PF10502"/>
    </source>
</evidence>
<dbReference type="Pfam" id="PF10502">
    <property type="entry name" value="Peptidase_S26"/>
    <property type="match status" value="1"/>
</dbReference>
<evidence type="ECO:0000256" key="3">
    <source>
        <dbReference type="ARBA" id="ARBA00009370"/>
    </source>
</evidence>
<dbReference type="SUPFAM" id="SSF51306">
    <property type="entry name" value="LexA/Signal peptidase"/>
    <property type="match status" value="1"/>
</dbReference>
<evidence type="ECO:0000256" key="5">
    <source>
        <dbReference type="ARBA" id="ARBA00022801"/>
    </source>
</evidence>
<keyword evidence="7" id="KW-0645">Protease</keyword>
<organism evidence="9 10">
    <name type="scientific">Clostridium aminobutyricum</name>
    <dbReference type="NCBI Taxonomy" id="33953"/>
    <lineage>
        <taxon>Bacteria</taxon>
        <taxon>Bacillati</taxon>
        <taxon>Bacillota</taxon>
        <taxon>Clostridia</taxon>
        <taxon>Eubacteriales</taxon>
        <taxon>Clostridiaceae</taxon>
        <taxon>Clostridium</taxon>
    </lineage>
</organism>
<dbReference type="InterPro" id="IPR019533">
    <property type="entry name" value="Peptidase_S26"/>
</dbReference>
<dbReference type="InterPro" id="IPR019758">
    <property type="entry name" value="Pept_S26A_signal_pept_1_CS"/>
</dbReference>
<dbReference type="GO" id="GO:0009003">
    <property type="term" value="F:signal peptidase activity"/>
    <property type="evidence" value="ECO:0007669"/>
    <property type="project" value="UniProtKB-EC"/>
</dbReference>
<dbReference type="GO" id="GO:0006465">
    <property type="term" value="P:signal peptide processing"/>
    <property type="evidence" value="ECO:0007669"/>
    <property type="project" value="InterPro"/>
</dbReference>
<dbReference type="Gene3D" id="2.10.109.10">
    <property type="entry name" value="Umud Fragment, subunit A"/>
    <property type="match status" value="1"/>
</dbReference>
<evidence type="ECO:0000256" key="2">
    <source>
        <dbReference type="ARBA" id="ARBA00004401"/>
    </source>
</evidence>
<reference evidence="9" key="1">
    <citation type="submission" date="2021-02" db="EMBL/GenBank/DDBJ databases">
        <title>Abyssanaerobacter marinus gen.nov., sp., nov, anaerobic bacterium isolated from the Onnuri vent field of Indian Ocean and suggestion of Mogibacteriaceae fam. nov., and proposal of reclassification of ambiguous this family's genus member.</title>
        <authorList>
            <person name="Kim Y.J."/>
            <person name="Yang J.-A."/>
        </authorList>
    </citation>
    <scope>NUCLEOTIDE SEQUENCE</scope>
    <source>
        <strain evidence="9">DSM 2634</strain>
    </source>
</reference>
<proteinExistence type="inferred from homology"/>
<feature type="active site" evidence="6">
    <location>
        <position position="84"/>
    </location>
</feature>